<evidence type="ECO:0000259" key="1">
    <source>
        <dbReference type="PROSITE" id="PS50994"/>
    </source>
</evidence>
<dbReference type="Pfam" id="PF17921">
    <property type="entry name" value="Integrase_H2C2"/>
    <property type="match status" value="1"/>
</dbReference>
<dbReference type="InterPro" id="IPR001584">
    <property type="entry name" value="Integrase_cat-core"/>
</dbReference>
<dbReference type="GO" id="GO:0015074">
    <property type="term" value="P:DNA integration"/>
    <property type="evidence" value="ECO:0007669"/>
    <property type="project" value="InterPro"/>
</dbReference>
<dbReference type="Gene3D" id="1.10.340.70">
    <property type="match status" value="1"/>
</dbReference>
<dbReference type="Proteomes" id="UP001152795">
    <property type="component" value="Unassembled WGS sequence"/>
</dbReference>
<comment type="caution">
    <text evidence="2">The sequence shown here is derived from an EMBL/GenBank/DDBJ whole genome shotgun (WGS) entry which is preliminary data.</text>
</comment>
<name>A0A6S7JML5_PARCT</name>
<protein>
    <submittedName>
        <fullName evidence="2">Retrovirus-related Pol poly from transposon</fullName>
    </submittedName>
</protein>
<dbReference type="Pfam" id="PF00665">
    <property type="entry name" value="rve"/>
    <property type="match status" value="1"/>
</dbReference>
<dbReference type="AlphaFoldDB" id="A0A6S7JML5"/>
<proteinExistence type="predicted"/>
<dbReference type="PROSITE" id="PS50994">
    <property type="entry name" value="INTEGRASE"/>
    <property type="match status" value="1"/>
</dbReference>
<dbReference type="PANTHER" id="PTHR37984:SF11">
    <property type="entry name" value="INTEGRASE CATALYTIC DOMAIN-CONTAINING PROTEIN"/>
    <property type="match status" value="1"/>
</dbReference>
<dbReference type="OrthoDB" id="5953333at2759"/>
<feature type="domain" description="Integrase catalytic" evidence="1">
    <location>
        <begin position="154"/>
        <end position="233"/>
    </location>
</feature>
<dbReference type="InterPro" id="IPR036397">
    <property type="entry name" value="RNaseH_sf"/>
</dbReference>
<organism evidence="2 3">
    <name type="scientific">Paramuricea clavata</name>
    <name type="common">Red gorgonian</name>
    <name type="synonym">Violescent sea-whip</name>
    <dbReference type="NCBI Taxonomy" id="317549"/>
    <lineage>
        <taxon>Eukaryota</taxon>
        <taxon>Metazoa</taxon>
        <taxon>Cnidaria</taxon>
        <taxon>Anthozoa</taxon>
        <taxon>Octocorallia</taxon>
        <taxon>Malacalcyonacea</taxon>
        <taxon>Plexauridae</taxon>
        <taxon>Paramuricea</taxon>
    </lineage>
</organism>
<evidence type="ECO:0000313" key="2">
    <source>
        <dbReference type="EMBL" id="CAB4032131.1"/>
    </source>
</evidence>
<dbReference type="GO" id="GO:0003676">
    <property type="term" value="F:nucleic acid binding"/>
    <property type="evidence" value="ECO:0007669"/>
    <property type="project" value="InterPro"/>
</dbReference>
<sequence>TALHDAIKTNKWDSPIVKPFKAVKNELTSTTHGVILRGTRIVIPDTNDEVNEVIIKKEMIEYLTGIVDQISDESEGTEDPVSIEAINNEVTVQQRAIDIAHETHLGIEKTKSLTREKIWFPQIDNQVKNTIAKCTTCQAVGQANPPEPLRMTEMPELPWRTVHIDFYGPLPSSEYLLVAVDRYSRFPEVEIVHSTRASTVIPKLDKMFSVHGIPDTIISDNGPLLTETNMHDI</sequence>
<gene>
    <name evidence="2" type="ORF">PACLA_8A013381</name>
</gene>
<dbReference type="SUPFAM" id="SSF53098">
    <property type="entry name" value="Ribonuclease H-like"/>
    <property type="match status" value="1"/>
</dbReference>
<dbReference type="InterPro" id="IPR041588">
    <property type="entry name" value="Integrase_H2C2"/>
</dbReference>
<evidence type="ECO:0000313" key="3">
    <source>
        <dbReference type="Proteomes" id="UP001152795"/>
    </source>
</evidence>
<dbReference type="EMBL" id="CACRXK020018150">
    <property type="protein sequence ID" value="CAB4032131.1"/>
    <property type="molecule type" value="Genomic_DNA"/>
</dbReference>
<feature type="non-terminal residue" evidence="2">
    <location>
        <position position="1"/>
    </location>
</feature>
<dbReference type="PANTHER" id="PTHR37984">
    <property type="entry name" value="PROTEIN CBG26694"/>
    <property type="match status" value="1"/>
</dbReference>
<accession>A0A6S7JML5</accession>
<reference evidence="2" key="1">
    <citation type="submission" date="2020-04" db="EMBL/GenBank/DDBJ databases">
        <authorList>
            <person name="Alioto T."/>
            <person name="Alioto T."/>
            <person name="Gomez Garrido J."/>
        </authorList>
    </citation>
    <scope>NUCLEOTIDE SEQUENCE</scope>
    <source>
        <strain evidence="2">A484AB</strain>
    </source>
</reference>
<dbReference type="InterPro" id="IPR050951">
    <property type="entry name" value="Retrovirus_Pol_polyprotein"/>
</dbReference>
<keyword evidence="3" id="KW-1185">Reference proteome</keyword>
<dbReference type="InterPro" id="IPR012337">
    <property type="entry name" value="RNaseH-like_sf"/>
</dbReference>
<dbReference type="Gene3D" id="3.30.420.10">
    <property type="entry name" value="Ribonuclease H-like superfamily/Ribonuclease H"/>
    <property type="match status" value="1"/>
</dbReference>